<evidence type="ECO:0000313" key="1">
    <source>
        <dbReference type="EMBL" id="UUF08378.1"/>
    </source>
</evidence>
<sequence length="77" mass="8958">MAKRTNVNHHHNHDGHIHHSTSTTYYVTFEFITGQRMELKVPRNKFGYIVEGDEGLLQFQGRLFVSFEVAEPLSLDK</sequence>
<proteinExistence type="predicted"/>
<dbReference type="RefSeq" id="WP_212724113.1">
    <property type="nucleotide sequence ID" value="NZ_CP071250.1"/>
</dbReference>
<dbReference type="InterPro" id="IPR019635">
    <property type="entry name" value="DUF2500"/>
</dbReference>
<gene>
    <name evidence="1" type="ORF">J0J70_12530</name>
</gene>
<reference evidence="1" key="1">
    <citation type="submission" date="2021-03" db="EMBL/GenBank/DDBJ databases">
        <title>Comparative Genomics and Metabolomics in the genus Turicibacter.</title>
        <authorList>
            <person name="Maki J."/>
            <person name="Looft T."/>
        </authorList>
    </citation>
    <scope>NUCLEOTIDE SEQUENCE</scope>
    <source>
        <strain evidence="1">ISU324</strain>
    </source>
</reference>
<name>A0A9Q9CRE3_9FIRM</name>
<dbReference type="Proteomes" id="UP001058072">
    <property type="component" value="Chromosome"/>
</dbReference>
<organism evidence="1 2">
    <name type="scientific">Turicibacter bilis</name>
    <dbReference type="NCBI Taxonomy" id="2735723"/>
    <lineage>
        <taxon>Bacteria</taxon>
        <taxon>Bacillati</taxon>
        <taxon>Bacillota</taxon>
        <taxon>Erysipelotrichia</taxon>
        <taxon>Erysipelotrichales</taxon>
        <taxon>Turicibacteraceae</taxon>
        <taxon>Turicibacter</taxon>
    </lineage>
</organism>
<protein>
    <submittedName>
        <fullName evidence="1">DUF2500 domain-containing protein</fullName>
    </submittedName>
</protein>
<dbReference type="EMBL" id="CP071250">
    <property type="protein sequence ID" value="UUF08378.1"/>
    <property type="molecule type" value="Genomic_DNA"/>
</dbReference>
<dbReference type="Gene3D" id="2.40.50.660">
    <property type="match status" value="1"/>
</dbReference>
<dbReference type="Pfam" id="PF10694">
    <property type="entry name" value="DUF2500"/>
    <property type="match status" value="1"/>
</dbReference>
<accession>A0A9Q9CRE3</accession>
<evidence type="ECO:0000313" key="2">
    <source>
        <dbReference type="Proteomes" id="UP001058072"/>
    </source>
</evidence>
<dbReference type="AlphaFoldDB" id="A0A9Q9CRE3"/>